<keyword evidence="2" id="KW-0614">Plasmid</keyword>
<accession>A0AAJ5QNG6</accession>
<dbReference type="Proteomes" id="UP001211544">
    <property type="component" value="Plasmid pGABEKP28_2"/>
</dbReference>
<protein>
    <submittedName>
        <fullName evidence="2">Uncharacterized protein</fullName>
    </submittedName>
</protein>
<keyword evidence="3" id="KW-1185">Reference proteome</keyword>
<feature type="region of interest" description="Disordered" evidence="1">
    <location>
        <begin position="1"/>
        <end position="21"/>
    </location>
</feature>
<dbReference type="AlphaFoldDB" id="A0AAJ5QNG6"/>
<geneLocation type="plasmid" evidence="2 3">
    <name>pGABEKP28_2</name>
</geneLocation>
<sequence>MSTAIGSMEERNPSLETSSNDEQLIDTLSQSDIGSLYIFVMRGHWDFLREFLRKINLEAAMSNGRLATFEKLKLSMNEMKKRNTVSFEGVMRSIKKLSLSLLTINNKAVYLLNIPSDYFAEIQGKLKGKDKKDAFHVVDTSENLTESNENPVWIDYEGNYACLFPSIKEANKRVKLDPKNIPGMEMFDSLYGFETKKNQYIDCLIIKNNKAYLLIDVTDEDKADFCLEAKLKTLPRLKIELDKLKKTQPIETKDIFNVIEKVCIQSESPYKESNYSVHEMDFVSPELSRYSGSKSPNRPDIRNDAFNKAGLQKTKSSLIYYKVSFNFDRRHPVVGFPYKLIVGIPGTYKRAATGNGRVDYFLSNNFFTVDDFNLIEPLIF</sequence>
<dbReference type="KEGG" id="kpie:N5580_21135"/>
<gene>
    <name evidence="2" type="ORF">N5580_21135</name>
</gene>
<evidence type="ECO:0000313" key="3">
    <source>
        <dbReference type="Proteomes" id="UP001211544"/>
    </source>
</evidence>
<evidence type="ECO:0000313" key="2">
    <source>
        <dbReference type="EMBL" id="WBG93466.1"/>
    </source>
</evidence>
<dbReference type="RefSeq" id="WP_269950728.1">
    <property type="nucleotide sequence ID" value="NZ_CP104760.1"/>
</dbReference>
<name>A0AAJ5QNG6_9GAMM</name>
<proteinExistence type="predicted"/>
<reference evidence="2 3" key="1">
    <citation type="journal article" date="2022" name="J Glob Antimicrob Resist">
        <title>First complete genome of a multidrug resistant strain of the novel human pathogen Kalamiella piersonii (GABEKP28) identified in human saliva.</title>
        <authorList>
            <person name="McDonagh F."/>
            <person name="Singh N.K."/>
            <person name="Venkateswaran K."/>
            <person name="Lonappan A.M."/>
            <person name="Hallahan B."/>
            <person name="Tuohy A."/>
            <person name="Burke L."/>
            <person name="Kovarova A."/>
            <person name="Miliotis G."/>
        </authorList>
    </citation>
    <scope>NUCLEOTIDE SEQUENCE [LARGE SCALE GENOMIC DNA]</scope>
    <source>
        <strain evidence="2 3">GABEKP28</strain>
    </source>
</reference>
<dbReference type="EMBL" id="CP104760">
    <property type="protein sequence ID" value="WBG93466.1"/>
    <property type="molecule type" value="Genomic_DNA"/>
</dbReference>
<organism evidence="2 3">
    <name type="scientific">Pantoea piersonii</name>
    <dbReference type="NCBI Taxonomy" id="2364647"/>
    <lineage>
        <taxon>Bacteria</taxon>
        <taxon>Pseudomonadati</taxon>
        <taxon>Pseudomonadota</taxon>
        <taxon>Gammaproteobacteria</taxon>
        <taxon>Enterobacterales</taxon>
        <taxon>Erwiniaceae</taxon>
        <taxon>Pantoea</taxon>
    </lineage>
</organism>
<evidence type="ECO:0000256" key="1">
    <source>
        <dbReference type="SAM" id="MobiDB-lite"/>
    </source>
</evidence>